<evidence type="ECO:0000256" key="3">
    <source>
        <dbReference type="SAM" id="MobiDB-lite"/>
    </source>
</evidence>
<dbReference type="OMA" id="HADMEKK"/>
<dbReference type="AlphaFoldDB" id="H2ZDN2"/>
<reference evidence="4" key="2">
    <citation type="submission" date="2025-08" db="UniProtKB">
        <authorList>
            <consortium name="Ensembl"/>
        </authorList>
    </citation>
    <scope>IDENTIFICATION</scope>
</reference>
<dbReference type="GO" id="GO:0005737">
    <property type="term" value="C:cytoplasm"/>
    <property type="evidence" value="ECO:0007669"/>
    <property type="project" value="TreeGrafter"/>
</dbReference>
<dbReference type="InterPro" id="IPR008012">
    <property type="entry name" value="Ump1"/>
</dbReference>
<dbReference type="GO" id="GO:0043248">
    <property type="term" value="P:proteasome assembly"/>
    <property type="evidence" value="ECO:0007669"/>
    <property type="project" value="InterPro"/>
</dbReference>
<dbReference type="HOGENOM" id="CLU_100687_3_0_1"/>
<organism evidence="4 5">
    <name type="scientific">Ciona savignyi</name>
    <name type="common">Pacific transparent sea squirt</name>
    <dbReference type="NCBI Taxonomy" id="51511"/>
    <lineage>
        <taxon>Eukaryota</taxon>
        <taxon>Metazoa</taxon>
        <taxon>Chordata</taxon>
        <taxon>Tunicata</taxon>
        <taxon>Ascidiacea</taxon>
        <taxon>Phlebobranchia</taxon>
        <taxon>Cionidae</taxon>
        <taxon>Ciona</taxon>
    </lineage>
</organism>
<dbReference type="FunCoup" id="H2ZDN2">
    <property type="interactions" value="109"/>
</dbReference>
<reference evidence="4" key="3">
    <citation type="submission" date="2025-09" db="UniProtKB">
        <authorList>
            <consortium name="Ensembl"/>
        </authorList>
    </citation>
    <scope>IDENTIFICATION</scope>
</reference>
<evidence type="ECO:0000313" key="5">
    <source>
        <dbReference type="Proteomes" id="UP000007875"/>
    </source>
</evidence>
<evidence type="ECO:0000313" key="4">
    <source>
        <dbReference type="Ensembl" id="ENSCSAVP00000015698.1"/>
    </source>
</evidence>
<proteinExistence type="inferred from homology"/>
<dbReference type="PANTHER" id="PTHR12828">
    <property type="entry name" value="PROTEASOME MATURATION PROTEIN UMP1"/>
    <property type="match status" value="1"/>
</dbReference>
<dbReference type="Pfam" id="PF05348">
    <property type="entry name" value="UMP1"/>
    <property type="match status" value="1"/>
</dbReference>
<dbReference type="Proteomes" id="UP000007875">
    <property type="component" value="Unassembled WGS sequence"/>
</dbReference>
<keyword evidence="5" id="KW-1185">Reference proteome</keyword>
<comment type="similarity">
    <text evidence="2">Belongs to the POMP/UMP1 family.</text>
</comment>
<dbReference type="eggNOG" id="KOG3061">
    <property type="taxonomic scope" value="Eukaryota"/>
</dbReference>
<dbReference type="GO" id="GO:0005634">
    <property type="term" value="C:nucleus"/>
    <property type="evidence" value="ECO:0007669"/>
    <property type="project" value="TreeGrafter"/>
</dbReference>
<protein>
    <recommendedName>
        <fullName evidence="6">Proteasome maturation protein</fullName>
    </recommendedName>
</protein>
<evidence type="ECO:0000256" key="1">
    <source>
        <dbReference type="ARBA" id="ARBA00023186"/>
    </source>
</evidence>
<feature type="region of interest" description="Disordered" evidence="3">
    <location>
        <begin position="1"/>
        <end position="25"/>
    </location>
</feature>
<dbReference type="PANTHER" id="PTHR12828:SF3">
    <property type="entry name" value="PROTEASOME MATURATION PROTEIN"/>
    <property type="match status" value="1"/>
</dbReference>
<accession>H2ZDN2</accession>
<dbReference type="InParanoid" id="H2ZDN2"/>
<keyword evidence="1" id="KW-0143">Chaperone</keyword>
<sequence>MIRGDKFETKQSSKETDSEYGVTSSLRTGLGNVRSSLKHSHQLEISEKNYESNLRETEYNMLRNSQGIHAPLRKRMELTAVQKATTRLPSLPSSNFAMDILNGNDTCISIEDNFCRGDTEVMGDPHLMMEHKLGLKPM</sequence>
<dbReference type="STRING" id="51511.ENSCSAVP00000015698"/>
<evidence type="ECO:0008006" key="6">
    <source>
        <dbReference type="Google" id="ProtNLM"/>
    </source>
</evidence>
<evidence type="ECO:0000256" key="2">
    <source>
        <dbReference type="ARBA" id="ARBA00043974"/>
    </source>
</evidence>
<dbReference type="Ensembl" id="ENSCSAVT00000015877.1">
    <property type="protein sequence ID" value="ENSCSAVP00000015698.1"/>
    <property type="gene ID" value="ENSCSAVG00000009222.1"/>
</dbReference>
<reference evidence="5" key="1">
    <citation type="submission" date="2003-08" db="EMBL/GenBank/DDBJ databases">
        <authorList>
            <person name="Birren B."/>
            <person name="Nusbaum C."/>
            <person name="Abebe A."/>
            <person name="Abouelleil A."/>
            <person name="Adekoya E."/>
            <person name="Ait-zahra M."/>
            <person name="Allen N."/>
            <person name="Allen T."/>
            <person name="An P."/>
            <person name="Anderson M."/>
            <person name="Anderson S."/>
            <person name="Arachchi H."/>
            <person name="Armbruster J."/>
            <person name="Bachantsang P."/>
            <person name="Baldwin J."/>
            <person name="Barry A."/>
            <person name="Bayul T."/>
            <person name="Blitshsteyn B."/>
            <person name="Bloom T."/>
            <person name="Blye J."/>
            <person name="Boguslavskiy L."/>
            <person name="Borowsky M."/>
            <person name="Boukhgalter B."/>
            <person name="Brunache A."/>
            <person name="Butler J."/>
            <person name="Calixte N."/>
            <person name="Calvo S."/>
            <person name="Camarata J."/>
            <person name="Campo K."/>
            <person name="Chang J."/>
            <person name="Cheshatsang Y."/>
            <person name="Citroen M."/>
            <person name="Collymore A."/>
            <person name="Considine T."/>
            <person name="Cook A."/>
            <person name="Cooke P."/>
            <person name="Corum B."/>
            <person name="Cuomo C."/>
            <person name="David R."/>
            <person name="Dawoe T."/>
            <person name="Degray S."/>
            <person name="Dodge S."/>
            <person name="Dooley K."/>
            <person name="Dorje P."/>
            <person name="Dorjee K."/>
            <person name="Dorris L."/>
            <person name="Duffey N."/>
            <person name="Dupes A."/>
            <person name="Elkins T."/>
            <person name="Engels R."/>
            <person name="Erickson J."/>
            <person name="Farina A."/>
            <person name="Faro S."/>
            <person name="Ferreira P."/>
            <person name="Fischer H."/>
            <person name="Fitzgerald M."/>
            <person name="Foley K."/>
            <person name="Gage D."/>
            <person name="Galagan J."/>
            <person name="Gearin G."/>
            <person name="Gnerre S."/>
            <person name="Gnirke A."/>
            <person name="Goyette A."/>
            <person name="Graham J."/>
            <person name="Grandbois E."/>
            <person name="Gyaltsen K."/>
            <person name="Hafez N."/>
            <person name="Hagopian D."/>
            <person name="Hagos B."/>
            <person name="Hall J."/>
            <person name="Hatcher B."/>
            <person name="Heller A."/>
            <person name="Higgins H."/>
            <person name="Honan T."/>
            <person name="Horn A."/>
            <person name="Houde N."/>
            <person name="Hughes L."/>
            <person name="Hulme W."/>
            <person name="Husby E."/>
            <person name="Iliev I."/>
            <person name="Jaffe D."/>
            <person name="Jones C."/>
            <person name="Kamal M."/>
            <person name="Kamat A."/>
            <person name="Kamvysselis M."/>
            <person name="Karlsson E."/>
            <person name="Kells C."/>
            <person name="Kieu A."/>
            <person name="Kisner P."/>
            <person name="Kodira C."/>
            <person name="Kulbokas E."/>
            <person name="Labutti K."/>
            <person name="Lama D."/>
            <person name="Landers T."/>
            <person name="Leger J."/>
            <person name="Levine S."/>
            <person name="Lewis D."/>
            <person name="Lewis T."/>
            <person name="Lindblad-toh K."/>
            <person name="Liu X."/>
            <person name="Lokyitsang T."/>
            <person name="Lokyitsang Y."/>
            <person name="Lucien O."/>
            <person name="Lui A."/>
            <person name="Ma L.J."/>
            <person name="Mabbitt R."/>
            <person name="Macdonald J."/>
            <person name="Maclean C."/>
            <person name="Major J."/>
            <person name="Manning J."/>
            <person name="Marabella R."/>
            <person name="Maru K."/>
            <person name="Matthews C."/>
            <person name="Mauceli E."/>
            <person name="Mccarthy M."/>
            <person name="Mcdonough S."/>
            <person name="Mcghee T."/>
            <person name="Meldrim J."/>
            <person name="Meneus L."/>
            <person name="Mesirov J."/>
            <person name="Mihalev A."/>
            <person name="Mihova T."/>
            <person name="Mikkelsen T."/>
            <person name="Mlenga V."/>
            <person name="Moru K."/>
            <person name="Mozes J."/>
            <person name="Mulrain L."/>
            <person name="Munson G."/>
            <person name="Naylor J."/>
            <person name="Newes C."/>
            <person name="Nguyen C."/>
            <person name="Nguyen N."/>
            <person name="Nguyen T."/>
            <person name="Nicol R."/>
            <person name="Nielsen C."/>
            <person name="Nizzari M."/>
            <person name="Norbu C."/>
            <person name="Norbu N."/>
            <person name="O'donnell P."/>
            <person name="Okoawo O."/>
            <person name="O'leary S."/>
            <person name="Omotosho B."/>
            <person name="O'neill K."/>
            <person name="Osman S."/>
            <person name="Parker S."/>
            <person name="Perrin D."/>
            <person name="Phunkhang P."/>
            <person name="Piqani B."/>
            <person name="Purcell S."/>
            <person name="Rachupka T."/>
            <person name="Ramasamy U."/>
            <person name="Rameau R."/>
            <person name="Ray V."/>
            <person name="Raymond C."/>
            <person name="Retta R."/>
            <person name="Richardson S."/>
            <person name="Rise C."/>
            <person name="Rodriguez J."/>
            <person name="Rogers J."/>
            <person name="Rogov P."/>
            <person name="Rutman M."/>
            <person name="Schupbach R."/>
            <person name="Seaman C."/>
            <person name="Settipalli S."/>
            <person name="Sharpe T."/>
            <person name="Sheridan J."/>
            <person name="Sherpa N."/>
            <person name="Shi J."/>
            <person name="Smirnov S."/>
            <person name="Smith C."/>
            <person name="Sougnez C."/>
            <person name="Spencer B."/>
            <person name="Stalker J."/>
            <person name="Stange-thomann N."/>
            <person name="Stavropoulos S."/>
            <person name="Stetson K."/>
            <person name="Stone C."/>
            <person name="Stone S."/>
            <person name="Stubbs M."/>
            <person name="Talamas J."/>
            <person name="Tchuinga P."/>
            <person name="Tenzing P."/>
            <person name="Tesfaye S."/>
            <person name="Theodore J."/>
            <person name="Thoulutsang Y."/>
            <person name="Topham K."/>
            <person name="Towey S."/>
            <person name="Tsamla T."/>
            <person name="Tsomo N."/>
            <person name="Vallee D."/>
            <person name="Vassiliev H."/>
            <person name="Venkataraman V."/>
            <person name="Vinson J."/>
            <person name="Vo A."/>
            <person name="Wade C."/>
            <person name="Wang S."/>
            <person name="Wangchuk T."/>
            <person name="Wangdi T."/>
            <person name="Whittaker C."/>
            <person name="Wilkinson J."/>
            <person name="Wu Y."/>
            <person name="Wyman D."/>
            <person name="Yadav S."/>
            <person name="Yang S."/>
            <person name="Yang X."/>
            <person name="Yeager S."/>
            <person name="Yee E."/>
            <person name="Young G."/>
            <person name="Zainoun J."/>
            <person name="Zembeck L."/>
            <person name="Zimmer A."/>
            <person name="Zody M."/>
            <person name="Lander E."/>
        </authorList>
    </citation>
    <scope>NUCLEOTIDE SEQUENCE [LARGE SCALE GENOMIC DNA]</scope>
</reference>
<dbReference type="GeneTree" id="ENSGT00390000010734"/>
<feature type="compositionally biased region" description="Basic and acidic residues" evidence="3">
    <location>
        <begin position="1"/>
        <end position="17"/>
    </location>
</feature>
<name>H2ZDN2_CIOSA</name>